<sequence>MKNLFTKGLALTLMASIVLFTSCKDDDNSSNTPEAGGTLTVGTTTVDLESALLTPYGPYTATSYNIDLELASVEIDEETLEPIMDGSPIADLYLEVFTDNAATLSEGIYTYSLTGDAFTFDYGDVTFDVMGEDFMNVNAGTLTILRDGNTYEITFEGTTADGTNVSAYYKGKTYILSNGENRAMSPKAKKKALK</sequence>
<accession>A0ABQ5MGR8</accession>
<protein>
    <recommendedName>
        <fullName evidence="3">Lipocalin-like domain-containing protein</fullName>
    </recommendedName>
</protein>
<gene>
    <name evidence="1" type="ORF">Y10_09560</name>
</gene>
<organism evidence="1 2">
    <name type="scientific">Neptunitalea lumnitzerae</name>
    <dbReference type="NCBI Taxonomy" id="2965509"/>
    <lineage>
        <taxon>Bacteria</taxon>
        <taxon>Pseudomonadati</taxon>
        <taxon>Bacteroidota</taxon>
        <taxon>Flavobacteriia</taxon>
        <taxon>Flavobacteriales</taxon>
        <taxon>Flavobacteriaceae</taxon>
        <taxon>Neptunitalea</taxon>
    </lineage>
</organism>
<dbReference type="RefSeq" id="WP_281764222.1">
    <property type="nucleotide sequence ID" value="NZ_BRVO01000001.1"/>
</dbReference>
<evidence type="ECO:0008006" key="3">
    <source>
        <dbReference type="Google" id="ProtNLM"/>
    </source>
</evidence>
<name>A0ABQ5MGR8_9FLAO</name>
<evidence type="ECO:0000313" key="1">
    <source>
        <dbReference type="EMBL" id="GLB48588.1"/>
    </source>
</evidence>
<keyword evidence="2" id="KW-1185">Reference proteome</keyword>
<dbReference type="PROSITE" id="PS51257">
    <property type="entry name" value="PROKAR_LIPOPROTEIN"/>
    <property type="match status" value="1"/>
</dbReference>
<comment type="caution">
    <text evidence="1">The sequence shown here is derived from an EMBL/GenBank/DDBJ whole genome shotgun (WGS) entry which is preliminary data.</text>
</comment>
<proteinExistence type="predicted"/>
<evidence type="ECO:0000313" key="2">
    <source>
        <dbReference type="Proteomes" id="UP001143543"/>
    </source>
</evidence>
<dbReference type="Proteomes" id="UP001143543">
    <property type="component" value="Unassembled WGS sequence"/>
</dbReference>
<reference evidence="1" key="1">
    <citation type="submission" date="2022-07" db="EMBL/GenBank/DDBJ databases">
        <title>Taxonomy of Novel Oxalotrophic and Methylotrophic Bacteria.</title>
        <authorList>
            <person name="Sahin N."/>
            <person name="Tani A."/>
        </authorList>
    </citation>
    <scope>NUCLEOTIDE SEQUENCE</scope>
    <source>
        <strain evidence="1">Y10</strain>
    </source>
</reference>
<dbReference type="EMBL" id="BRVO01000001">
    <property type="protein sequence ID" value="GLB48588.1"/>
    <property type="molecule type" value="Genomic_DNA"/>
</dbReference>